<keyword evidence="4" id="KW-1185">Reference proteome</keyword>
<evidence type="ECO:0000256" key="1">
    <source>
        <dbReference type="SAM" id="MobiDB-lite"/>
    </source>
</evidence>
<feature type="compositionally biased region" description="Polar residues" evidence="1">
    <location>
        <begin position="15"/>
        <end position="24"/>
    </location>
</feature>
<evidence type="ECO:0000313" key="3">
    <source>
        <dbReference type="EMBL" id="SAL96725.1"/>
    </source>
</evidence>
<sequence length="367" mass="41496">MTERKVPPRLDQRRSSAPMTSRSPAEQPRHSSFCHQPHRLSIAERFMSSSLSHPDTKNINFDPTYHPSTYRASNDSPQLHPHSLSLDHATYDQDQPLDQHLCTTDTITTHSRTSLNPPPLEKRQHFSKKSTKRLYSEHHRPQNKIDTALPPPKSSVPPSYTPHAKTIEKPVWPGKKVPSKEHYRSTRGCLLLCFFFFILFGGFFLFLIWPRVPLLRIEGASVISPVEIVQNQQGWMENVMFTTSWLVNVTVDNRQNYLPTRLNKVQVIVKDAATNALVGKGAHNDDPMDVVLMDGISTVSLLVTVNYQARDMSDPTLADLVHACHRPTASSLPLHFWITLYIFGFDWLGFTPTVIATPASSGFSCPV</sequence>
<organism evidence="3">
    <name type="scientific">Absidia glauca</name>
    <name type="common">Pin mould</name>
    <dbReference type="NCBI Taxonomy" id="4829"/>
    <lineage>
        <taxon>Eukaryota</taxon>
        <taxon>Fungi</taxon>
        <taxon>Fungi incertae sedis</taxon>
        <taxon>Mucoromycota</taxon>
        <taxon>Mucoromycotina</taxon>
        <taxon>Mucoromycetes</taxon>
        <taxon>Mucorales</taxon>
        <taxon>Cunninghamellaceae</taxon>
        <taxon>Absidia</taxon>
    </lineage>
</organism>
<dbReference type="OrthoDB" id="2271567at2759"/>
<gene>
    <name evidence="3" type="primary">ABSGL_02141.1 scaffold 2596</name>
</gene>
<dbReference type="EMBL" id="LT551165">
    <property type="protein sequence ID" value="SAL96725.1"/>
    <property type="molecule type" value="Genomic_DNA"/>
</dbReference>
<feature type="compositionally biased region" description="Polar residues" evidence="1">
    <location>
        <begin position="51"/>
        <end position="77"/>
    </location>
</feature>
<protein>
    <submittedName>
        <fullName evidence="3">Uncharacterized protein</fullName>
    </submittedName>
</protein>
<keyword evidence="2" id="KW-0812">Transmembrane</keyword>
<keyword evidence="2" id="KW-1133">Transmembrane helix</keyword>
<name>A0A163J295_ABSGL</name>
<feature type="region of interest" description="Disordered" evidence="1">
    <location>
        <begin position="108"/>
        <end position="165"/>
    </location>
</feature>
<accession>A0A163J295</accession>
<evidence type="ECO:0000313" key="4">
    <source>
        <dbReference type="Proteomes" id="UP000078561"/>
    </source>
</evidence>
<proteinExistence type="predicted"/>
<feature type="region of interest" description="Disordered" evidence="1">
    <location>
        <begin position="1"/>
        <end position="36"/>
    </location>
</feature>
<reference evidence="3" key="1">
    <citation type="submission" date="2016-04" db="EMBL/GenBank/DDBJ databases">
        <authorList>
            <person name="Evans L.H."/>
            <person name="Alamgir A."/>
            <person name="Owens N."/>
            <person name="Weber N.D."/>
            <person name="Virtaneva K."/>
            <person name="Barbian K."/>
            <person name="Babar A."/>
            <person name="Rosenke K."/>
        </authorList>
    </citation>
    <scope>NUCLEOTIDE SEQUENCE [LARGE SCALE GENOMIC DNA]</scope>
    <source>
        <strain evidence="3">CBS 101.48</strain>
    </source>
</reference>
<dbReference type="Proteomes" id="UP000078561">
    <property type="component" value="Unassembled WGS sequence"/>
</dbReference>
<feature type="transmembrane region" description="Helical" evidence="2">
    <location>
        <begin position="189"/>
        <end position="209"/>
    </location>
</feature>
<dbReference type="InParanoid" id="A0A163J295"/>
<evidence type="ECO:0000256" key="2">
    <source>
        <dbReference type="SAM" id="Phobius"/>
    </source>
</evidence>
<feature type="region of interest" description="Disordered" evidence="1">
    <location>
        <begin position="51"/>
        <end position="84"/>
    </location>
</feature>
<feature type="compositionally biased region" description="Basic and acidic residues" evidence="1">
    <location>
        <begin position="1"/>
        <end position="14"/>
    </location>
</feature>
<keyword evidence="2" id="KW-0472">Membrane</keyword>
<dbReference type="AlphaFoldDB" id="A0A163J295"/>